<dbReference type="InterPro" id="IPR001544">
    <property type="entry name" value="Aminotrans_IV"/>
</dbReference>
<dbReference type="Pfam" id="PF01063">
    <property type="entry name" value="Aminotran_4"/>
    <property type="match status" value="1"/>
</dbReference>
<dbReference type="Gene3D" id="3.20.10.10">
    <property type="entry name" value="D-amino Acid Aminotransferase, subunit A, domain 2"/>
    <property type="match status" value="1"/>
</dbReference>
<dbReference type="Proteomes" id="UP001596244">
    <property type="component" value="Unassembled WGS sequence"/>
</dbReference>
<keyword evidence="1" id="KW-0032">Aminotransferase</keyword>
<sequence>MIYRWDGAELVECADPGTAPEVVDSWLVDDGEVVRRDLHASRFINSAHHLVGGSGDFGWGYFPGISEFLAAVHETVPSQGVWFPRIEVHGESMYLRIRPAPPLRTGTVLWVPPTPDPRRAPRVKGPDLQVLAELRAQAQTYGADDAVLWTRDGFVVEGAHSALAWWEGETLMFPEHEGQLPSVTAQATCEVLPTGTRPITVEELRTLPVWAGSALHGWTEVTGWVDAAGRYTRADEAPLSAAHVNGLLRR</sequence>
<dbReference type="InterPro" id="IPR036038">
    <property type="entry name" value="Aminotransferase-like"/>
</dbReference>
<dbReference type="RefSeq" id="WP_377000668.1">
    <property type="nucleotide sequence ID" value="NZ_JBHSQE010000003.1"/>
</dbReference>
<reference evidence="2" key="1">
    <citation type="journal article" date="2019" name="Int. J. Syst. Evol. Microbiol.">
        <title>The Global Catalogue of Microorganisms (GCM) 10K type strain sequencing project: providing services to taxonomists for standard genome sequencing and annotation.</title>
        <authorList>
            <consortium name="The Broad Institute Genomics Platform"/>
            <consortium name="The Broad Institute Genome Sequencing Center for Infectious Disease"/>
            <person name="Wu L."/>
            <person name="Ma J."/>
        </authorList>
    </citation>
    <scope>NUCLEOTIDE SEQUENCE [LARGE SCALE GENOMIC DNA]</scope>
    <source>
        <strain evidence="2">CCUG 51943</strain>
    </source>
</reference>
<keyword evidence="1" id="KW-0808">Transferase</keyword>
<dbReference type="GO" id="GO:0008483">
    <property type="term" value="F:transaminase activity"/>
    <property type="evidence" value="ECO:0007669"/>
    <property type="project" value="UniProtKB-KW"/>
</dbReference>
<dbReference type="EMBL" id="JBHSQE010000003">
    <property type="protein sequence ID" value="MFC6146260.1"/>
    <property type="molecule type" value="Genomic_DNA"/>
</dbReference>
<keyword evidence="2" id="KW-1185">Reference proteome</keyword>
<dbReference type="InterPro" id="IPR043132">
    <property type="entry name" value="BCAT-like_C"/>
</dbReference>
<dbReference type="SUPFAM" id="SSF56752">
    <property type="entry name" value="D-aminoacid aminotransferase-like PLP-dependent enzymes"/>
    <property type="match status" value="1"/>
</dbReference>
<organism evidence="1 2">
    <name type="scientific">Corynebacterium nasicanis</name>
    <dbReference type="NCBI Taxonomy" id="1448267"/>
    <lineage>
        <taxon>Bacteria</taxon>
        <taxon>Bacillati</taxon>
        <taxon>Actinomycetota</taxon>
        <taxon>Actinomycetes</taxon>
        <taxon>Mycobacteriales</taxon>
        <taxon>Corynebacteriaceae</taxon>
        <taxon>Corynebacterium</taxon>
    </lineage>
</organism>
<proteinExistence type="predicted"/>
<name>A0ABW1QCE2_9CORY</name>
<accession>A0ABW1QCE2</accession>
<comment type="caution">
    <text evidence="1">The sequence shown here is derived from an EMBL/GenBank/DDBJ whole genome shotgun (WGS) entry which is preliminary data.</text>
</comment>
<protein>
    <submittedName>
        <fullName evidence="1">Aminotransferase class IV</fullName>
    </submittedName>
</protein>
<evidence type="ECO:0000313" key="1">
    <source>
        <dbReference type="EMBL" id="MFC6146260.1"/>
    </source>
</evidence>
<gene>
    <name evidence="1" type="ORF">ACFPUZ_05510</name>
</gene>
<evidence type="ECO:0000313" key="2">
    <source>
        <dbReference type="Proteomes" id="UP001596244"/>
    </source>
</evidence>